<gene>
    <name evidence="1" type="ORF">EV190_10297</name>
</gene>
<dbReference type="EMBL" id="SNYN01000002">
    <property type="protein sequence ID" value="TDQ54264.1"/>
    <property type="molecule type" value="Genomic_DNA"/>
</dbReference>
<sequence>MSETVFAGPGTGAFSGGWMPVVFAIPADGAEYCFVGMRAAPRVA</sequence>
<evidence type="ECO:0000313" key="2">
    <source>
        <dbReference type="Proteomes" id="UP000295281"/>
    </source>
</evidence>
<proteinExistence type="predicted"/>
<name>A0A4R6V277_9ACTN</name>
<reference evidence="1 2" key="1">
    <citation type="submission" date="2019-03" db="EMBL/GenBank/DDBJ databases">
        <title>Genomic Encyclopedia of Type Strains, Phase IV (KMG-IV): sequencing the most valuable type-strain genomes for metagenomic binning, comparative biology and taxonomic classification.</title>
        <authorList>
            <person name="Goeker M."/>
        </authorList>
    </citation>
    <scope>NUCLEOTIDE SEQUENCE [LARGE SCALE GENOMIC DNA]</scope>
    <source>
        <strain evidence="1 2">DSM 46770</strain>
    </source>
</reference>
<dbReference type="AlphaFoldDB" id="A0A4R6V277"/>
<dbReference type="RefSeq" id="WP_279536604.1">
    <property type="nucleotide sequence ID" value="NZ_SNYN01000002.1"/>
</dbReference>
<keyword evidence="2" id="KW-1185">Reference proteome</keyword>
<organism evidence="1 2">
    <name type="scientific">Actinorugispora endophytica</name>
    <dbReference type="NCBI Taxonomy" id="1605990"/>
    <lineage>
        <taxon>Bacteria</taxon>
        <taxon>Bacillati</taxon>
        <taxon>Actinomycetota</taxon>
        <taxon>Actinomycetes</taxon>
        <taxon>Streptosporangiales</taxon>
        <taxon>Nocardiopsidaceae</taxon>
        <taxon>Actinorugispora</taxon>
    </lineage>
</organism>
<comment type="caution">
    <text evidence="1">The sequence shown here is derived from an EMBL/GenBank/DDBJ whole genome shotgun (WGS) entry which is preliminary data.</text>
</comment>
<protein>
    <submittedName>
        <fullName evidence="1">Uncharacterized protein</fullName>
    </submittedName>
</protein>
<dbReference type="Proteomes" id="UP000295281">
    <property type="component" value="Unassembled WGS sequence"/>
</dbReference>
<evidence type="ECO:0000313" key="1">
    <source>
        <dbReference type="EMBL" id="TDQ54264.1"/>
    </source>
</evidence>
<accession>A0A4R6V277</accession>